<comment type="caution">
    <text evidence="2">The sequence shown here is derived from an EMBL/GenBank/DDBJ whole genome shotgun (WGS) entry which is preliminary data.</text>
</comment>
<dbReference type="EMBL" id="BAAASL010000001">
    <property type="protein sequence ID" value="GAA2708105.1"/>
    <property type="molecule type" value="Genomic_DNA"/>
</dbReference>
<protein>
    <submittedName>
        <fullName evidence="2">Uncharacterized protein</fullName>
    </submittedName>
</protein>
<evidence type="ECO:0000313" key="2">
    <source>
        <dbReference type="EMBL" id="GAA2708105.1"/>
    </source>
</evidence>
<keyword evidence="3" id="KW-1185">Reference proteome</keyword>
<proteinExistence type="predicted"/>
<feature type="compositionally biased region" description="Basic and acidic residues" evidence="1">
    <location>
        <begin position="56"/>
        <end position="82"/>
    </location>
</feature>
<gene>
    <name evidence="2" type="ORF">GCM10010315_03930</name>
</gene>
<name>A0ABN3TMH0_9ACTN</name>
<reference evidence="2 3" key="1">
    <citation type="journal article" date="2019" name="Int. J. Syst. Evol. Microbiol.">
        <title>The Global Catalogue of Microorganisms (GCM) 10K type strain sequencing project: providing services to taxonomists for standard genome sequencing and annotation.</title>
        <authorList>
            <consortium name="The Broad Institute Genomics Platform"/>
            <consortium name="The Broad Institute Genome Sequencing Center for Infectious Disease"/>
            <person name="Wu L."/>
            <person name="Ma J."/>
        </authorList>
    </citation>
    <scope>NUCLEOTIDE SEQUENCE [LARGE SCALE GENOMIC DNA]</scope>
    <source>
        <strain evidence="2 3">JCM 4542</strain>
    </source>
</reference>
<dbReference type="Proteomes" id="UP001500886">
    <property type="component" value="Unassembled WGS sequence"/>
</dbReference>
<organism evidence="2 3">
    <name type="scientific">Streptomyces luteosporeus</name>
    <dbReference type="NCBI Taxonomy" id="173856"/>
    <lineage>
        <taxon>Bacteria</taxon>
        <taxon>Bacillati</taxon>
        <taxon>Actinomycetota</taxon>
        <taxon>Actinomycetes</taxon>
        <taxon>Kitasatosporales</taxon>
        <taxon>Streptomycetaceae</taxon>
        <taxon>Streptomyces</taxon>
    </lineage>
</organism>
<evidence type="ECO:0000313" key="3">
    <source>
        <dbReference type="Proteomes" id="UP001500886"/>
    </source>
</evidence>
<accession>A0ABN3TMH0</accession>
<evidence type="ECO:0000256" key="1">
    <source>
        <dbReference type="SAM" id="MobiDB-lite"/>
    </source>
</evidence>
<sequence>MVSGSRRYGWPGERRSAAGTPRQIADPREGPPGRCGENASRTPMAAGWNRGAVAAPDRDRADRDGCDPKGDRAGFDHGHIRS</sequence>
<feature type="region of interest" description="Disordered" evidence="1">
    <location>
        <begin position="1"/>
        <end position="82"/>
    </location>
</feature>